<evidence type="ECO:0000256" key="2">
    <source>
        <dbReference type="ARBA" id="ARBA00004496"/>
    </source>
</evidence>
<dbReference type="InterPro" id="IPR049622">
    <property type="entry name" value="Dihydroorotate_DH_I"/>
</dbReference>
<reference evidence="17" key="1">
    <citation type="submission" date="2020-10" db="EMBL/GenBank/DDBJ databases">
        <authorList>
            <person name="Gilroy R."/>
        </authorList>
    </citation>
    <scope>NUCLEOTIDE SEQUENCE</scope>
    <source>
        <strain evidence="17">C6-149</strain>
    </source>
</reference>
<dbReference type="PIRSF" id="PIRSF000164">
    <property type="entry name" value="DHO_oxidase"/>
    <property type="match status" value="1"/>
</dbReference>
<comment type="subunit">
    <text evidence="5">Homodimer.</text>
</comment>
<keyword evidence="7 15" id="KW-0285">Flavoprotein</keyword>
<dbReference type="NCBIfam" id="TIGR01037">
    <property type="entry name" value="pyrD_sub1_fam"/>
    <property type="match status" value="1"/>
</dbReference>
<dbReference type="Pfam" id="PF01180">
    <property type="entry name" value="DHO_dh"/>
    <property type="match status" value="1"/>
</dbReference>
<dbReference type="SUPFAM" id="SSF51395">
    <property type="entry name" value="FMN-linked oxidoreductases"/>
    <property type="match status" value="1"/>
</dbReference>
<reference evidence="17" key="2">
    <citation type="journal article" date="2021" name="PeerJ">
        <title>Extensive microbial diversity within the chicken gut microbiome revealed by metagenomics and culture.</title>
        <authorList>
            <person name="Gilroy R."/>
            <person name="Ravi A."/>
            <person name="Getino M."/>
            <person name="Pursley I."/>
            <person name="Horton D.L."/>
            <person name="Alikhan N.F."/>
            <person name="Baker D."/>
            <person name="Gharbi K."/>
            <person name="Hall N."/>
            <person name="Watson M."/>
            <person name="Adriaenssens E.M."/>
            <person name="Foster-Nyarko E."/>
            <person name="Jarju S."/>
            <person name="Secka A."/>
            <person name="Antonio M."/>
            <person name="Oren A."/>
            <person name="Chaudhuri R.R."/>
            <person name="La Ragione R."/>
            <person name="Hildebrand F."/>
            <person name="Pallen M.J."/>
        </authorList>
    </citation>
    <scope>NUCLEOTIDE SEQUENCE</scope>
    <source>
        <strain evidence="17">C6-149</strain>
    </source>
</reference>
<evidence type="ECO:0000256" key="14">
    <source>
        <dbReference type="ARBA" id="ARBA00049714"/>
    </source>
</evidence>
<comment type="catalytic activity">
    <reaction evidence="11">
        <text>5,6-dihydrothymine + NAD(+) = thymine + NADH + H(+)</text>
        <dbReference type="Rhea" id="RHEA:28791"/>
        <dbReference type="ChEBI" id="CHEBI:15378"/>
        <dbReference type="ChEBI" id="CHEBI:17821"/>
        <dbReference type="ChEBI" id="CHEBI:27468"/>
        <dbReference type="ChEBI" id="CHEBI:57540"/>
        <dbReference type="ChEBI" id="CHEBI:57945"/>
        <dbReference type="EC" id="1.3.1.1"/>
    </reaction>
</comment>
<dbReference type="CDD" id="cd04740">
    <property type="entry name" value="DHOD_1B_like"/>
    <property type="match status" value="1"/>
</dbReference>
<keyword evidence="8 15" id="KW-0288">FMN</keyword>
<feature type="binding site" evidence="15">
    <location>
        <begin position="272"/>
        <end position="273"/>
    </location>
    <ligand>
        <name>FMN</name>
        <dbReference type="ChEBI" id="CHEBI:58210"/>
    </ligand>
</feature>
<keyword evidence="10 15" id="KW-0560">Oxidoreductase</keyword>
<accession>A0A9D9H8I4</accession>
<dbReference type="InterPro" id="IPR012135">
    <property type="entry name" value="Dihydroorotate_DH_1_2"/>
</dbReference>
<dbReference type="GO" id="GO:0004159">
    <property type="term" value="F:dihydropyrimidine dehydrogenase (NAD+) activity"/>
    <property type="evidence" value="ECO:0007669"/>
    <property type="project" value="UniProtKB-EC"/>
</dbReference>
<dbReference type="HAMAP" id="MF_00224">
    <property type="entry name" value="DHO_dh_type1"/>
    <property type="match status" value="1"/>
</dbReference>
<dbReference type="GO" id="GO:0002058">
    <property type="term" value="F:uracil binding"/>
    <property type="evidence" value="ECO:0007669"/>
    <property type="project" value="TreeGrafter"/>
</dbReference>
<evidence type="ECO:0000313" key="17">
    <source>
        <dbReference type="EMBL" id="MBO8442111.1"/>
    </source>
</evidence>
<dbReference type="PANTHER" id="PTHR43073">
    <property type="entry name" value="DIHYDROPYRIMIDINE DEHYDROGENASE [NADP(+)]"/>
    <property type="match status" value="1"/>
</dbReference>
<comment type="pathway">
    <text evidence="3 15">Pyrimidine metabolism; UMP biosynthesis via de novo pathway.</text>
</comment>
<evidence type="ECO:0000256" key="8">
    <source>
        <dbReference type="ARBA" id="ARBA00022643"/>
    </source>
</evidence>
<keyword evidence="6 15" id="KW-0963">Cytoplasm</keyword>
<evidence type="ECO:0000256" key="7">
    <source>
        <dbReference type="ARBA" id="ARBA00022630"/>
    </source>
</evidence>
<comment type="catalytic activity">
    <reaction evidence="1">
        <text>(S)-dihydroorotate + fumarate = orotate + succinate</text>
        <dbReference type="Rhea" id="RHEA:30059"/>
        <dbReference type="ChEBI" id="CHEBI:29806"/>
        <dbReference type="ChEBI" id="CHEBI:30031"/>
        <dbReference type="ChEBI" id="CHEBI:30839"/>
        <dbReference type="ChEBI" id="CHEBI:30864"/>
        <dbReference type="EC" id="1.3.98.1"/>
    </reaction>
</comment>
<feature type="binding site" evidence="15">
    <location>
        <position position="133"/>
    </location>
    <ligand>
        <name>substrate</name>
    </ligand>
</feature>
<dbReference type="Proteomes" id="UP000823614">
    <property type="component" value="Unassembled WGS sequence"/>
</dbReference>
<feature type="active site" description="Nucleophile" evidence="15">
    <location>
        <position position="136"/>
    </location>
</feature>
<gene>
    <name evidence="15" type="primary">pyrD</name>
    <name evidence="17" type="ORF">IAA89_06780</name>
</gene>
<evidence type="ECO:0000256" key="11">
    <source>
        <dbReference type="ARBA" id="ARBA00047685"/>
    </source>
</evidence>
<dbReference type="EMBL" id="JADIMP010000106">
    <property type="protein sequence ID" value="MBO8442111.1"/>
    <property type="molecule type" value="Genomic_DNA"/>
</dbReference>
<feature type="binding site" evidence="15">
    <location>
        <position position="172"/>
    </location>
    <ligand>
        <name>FMN</name>
        <dbReference type="ChEBI" id="CHEBI:58210"/>
    </ligand>
</feature>
<evidence type="ECO:0000256" key="6">
    <source>
        <dbReference type="ARBA" id="ARBA00022490"/>
    </source>
</evidence>
<feature type="binding site" evidence="15">
    <location>
        <position position="50"/>
    </location>
    <ligand>
        <name>substrate</name>
    </ligand>
</feature>
<comment type="caution">
    <text evidence="15">Lacks conserved residue(s) required for the propagation of feature annotation.</text>
</comment>
<proteinExistence type="inferred from homology"/>
<comment type="function">
    <text evidence="13">Involved in pyrimidine base degradation. Catalyzes physiologically the reduction of uracil to 5,6-dihydrouracil (DHU) by using NADH as a specific cosubstrate. It also catalyzes the reverse reaction and the reduction of thymine to 5,6-dihydrothymine (DHT).</text>
</comment>
<dbReference type="GO" id="GO:0005737">
    <property type="term" value="C:cytoplasm"/>
    <property type="evidence" value="ECO:0007669"/>
    <property type="project" value="UniProtKB-SubCell"/>
</dbReference>
<organism evidence="17 18">
    <name type="scientific">Candidatus Gallilactobacillus intestinavium</name>
    <dbReference type="NCBI Taxonomy" id="2840838"/>
    <lineage>
        <taxon>Bacteria</taxon>
        <taxon>Bacillati</taxon>
        <taxon>Bacillota</taxon>
        <taxon>Bacilli</taxon>
        <taxon>Lactobacillales</taxon>
        <taxon>Lactobacillaceae</taxon>
        <taxon>Lactobacillaceae incertae sedis</taxon>
        <taxon>Candidatus Gallilactobacillus</taxon>
    </lineage>
</organism>
<feature type="binding site" evidence="15">
    <location>
        <position position="224"/>
    </location>
    <ligand>
        <name>FMN</name>
        <dbReference type="ChEBI" id="CHEBI:58210"/>
    </ligand>
</feature>
<dbReference type="GO" id="GO:1990663">
    <property type="term" value="F:dihydroorotate dehydrogenase (fumarate) activity"/>
    <property type="evidence" value="ECO:0007669"/>
    <property type="project" value="UniProtKB-EC"/>
</dbReference>
<dbReference type="InterPro" id="IPR033888">
    <property type="entry name" value="DHOD_1B"/>
</dbReference>
<dbReference type="GO" id="GO:0006212">
    <property type="term" value="P:uracil catabolic process"/>
    <property type="evidence" value="ECO:0007669"/>
    <property type="project" value="TreeGrafter"/>
</dbReference>
<dbReference type="EC" id="1.3.-.-" evidence="15"/>
<keyword evidence="9 15" id="KW-0665">Pyrimidine biosynthesis</keyword>
<evidence type="ECO:0000256" key="4">
    <source>
        <dbReference type="ARBA" id="ARBA00008008"/>
    </source>
</evidence>
<comment type="similarity">
    <text evidence="4 15">Belongs to the dihydroorotate dehydrogenase family. Type 1 subfamily.</text>
</comment>
<dbReference type="InterPro" id="IPR005720">
    <property type="entry name" value="Dihydroorotate_DH_cat"/>
</dbReference>
<dbReference type="NCBIfam" id="NF005574">
    <property type="entry name" value="PRK07259.1"/>
    <property type="match status" value="1"/>
</dbReference>
<feature type="domain" description="Dihydroorotate dehydrogenase catalytic" evidence="16">
    <location>
        <begin position="8"/>
        <end position="293"/>
    </location>
</feature>
<feature type="binding site" evidence="15">
    <location>
        <begin position="74"/>
        <end position="78"/>
    </location>
    <ligand>
        <name>substrate</name>
    </ligand>
</feature>
<dbReference type="GO" id="GO:0050661">
    <property type="term" value="F:NADP binding"/>
    <property type="evidence" value="ECO:0007669"/>
    <property type="project" value="TreeGrafter"/>
</dbReference>
<comment type="subcellular location">
    <subcellularLocation>
        <location evidence="2 15">Cytoplasm</location>
    </subcellularLocation>
</comment>
<feature type="binding site" evidence="15">
    <location>
        <begin position="250"/>
        <end position="251"/>
    </location>
    <ligand>
        <name>FMN</name>
        <dbReference type="ChEBI" id="CHEBI:58210"/>
    </ligand>
</feature>
<dbReference type="InterPro" id="IPR024920">
    <property type="entry name" value="Dihydroorotate_DH_1"/>
</dbReference>
<evidence type="ECO:0000256" key="1">
    <source>
        <dbReference type="ARBA" id="ARBA00001694"/>
    </source>
</evidence>
<evidence type="ECO:0000313" key="18">
    <source>
        <dbReference type="Proteomes" id="UP000823614"/>
    </source>
</evidence>
<comment type="caution">
    <text evidence="17">The sequence shown here is derived from an EMBL/GenBank/DDBJ whole genome shotgun (WGS) entry which is preliminary data.</text>
</comment>
<name>A0A9D9H8I4_9LACO</name>
<dbReference type="PANTHER" id="PTHR43073:SF2">
    <property type="entry name" value="DIHYDROPYRIMIDINE DEHYDROGENASE [NADP(+)]"/>
    <property type="match status" value="1"/>
</dbReference>
<evidence type="ECO:0000256" key="12">
    <source>
        <dbReference type="ARBA" id="ARBA00048792"/>
    </source>
</evidence>
<dbReference type="InterPro" id="IPR001295">
    <property type="entry name" value="Dihydroorotate_DH_CS"/>
</dbReference>
<comment type="catalytic activity">
    <reaction evidence="12">
        <text>5,6-dihydrouracil + NAD(+) = uracil + NADH + H(+)</text>
        <dbReference type="Rhea" id="RHEA:20189"/>
        <dbReference type="ChEBI" id="CHEBI:15378"/>
        <dbReference type="ChEBI" id="CHEBI:15901"/>
        <dbReference type="ChEBI" id="CHEBI:17568"/>
        <dbReference type="ChEBI" id="CHEBI:57540"/>
        <dbReference type="ChEBI" id="CHEBI:57945"/>
        <dbReference type="EC" id="1.3.1.1"/>
    </reaction>
</comment>
<feature type="binding site" evidence="15">
    <location>
        <begin position="50"/>
        <end position="51"/>
    </location>
    <ligand>
        <name>FMN</name>
        <dbReference type="ChEBI" id="CHEBI:58210"/>
    </ligand>
</feature>
<dbReference type="InterPro" id="IPR013785">
    <property type="entry name" value="Aldolase_TIM"/>
</dbReference>
<comment type="function">
    <text evidence="15">Catalyzes the conversion of dihydroorotate to orotate.</text>
</comment>
<feature type="binding site" evidence="15">
    <location>
        <position position="25"/>
    </location>
    <ligand>
        <name>FMN</name>
        <dbReference type="ChEBI" id="CHEBI:58210"/>
    </ligand>
</feature>
<feature type="binding site" evidence="15">
    <location>
        <position position="198"/>
    </location>
    <ligand>
        <name>FMN</name>
        <dbReference type="ChEBI" id="CHEBI:58210"/>
    </ligand>
</feature>
<evidence type="ECO:0000256" key="5">
    <source>
        <dbReference type="ARBA" id="ARBA00011738"/>
    </source>
</evidence>
<dbReference type="AlphaFoldDB" id="A0A9D9H8I4"/>
<dbReference type="Gene3D" id="3.20.20.70">
    <property type="entry name" value="Aldolase class I"/>
    <property type="match status" value="1"/>
</dbReference>
<comment type="subunit">
    <text evidence="14">Heterotetramer of 2 PreA and 2 PreT subunits.</text>
</comment>
<feature type="binding site" evidence="15">
    <location>
        <position position="133"/>
    </location>
    <ligand>
        <name>FMN</name>
        <dbReference type="ChEBI" id="CHEBI:58210"/>
    </ligand>
</feature>
<evidence type="ECO:0000259" key="16">
    <source>
        <dbReference type="Pfam" id="PF01180"/>
    </source>
</evidence>
<evidence type="ECO:0000256" key="15">
    <source>
        <dbReference type="HAMAP-Rule" id="MF_00224"/>
    </source>
</evidence>
<comment type="catalytic activity">
    <reaction evidence="15">
        <text>(S)-dihydroorotate + A = orotate + AH2</text>
        <dbReference type="Rhea" id="RHEA:18073"/>
        <dbReference type="ChEBI" id="CHEBI:13193"/>
        <dbReference type="ChEBI" id="CHEBI:17499"/>
        <dbReference type="ChEBI" id="CHEBI:30839"/>
        <dbReference type="ChEBI" id="CHEBI:30864"/>
    </reaction>
</comment>
<dbReference type="FunFam" id="3.20.20.70:FF:000027">
    <property type="entry name" value="Dihydropyrimidine dehydrogenase [NADP(+)]"/>
    <property type="match status" value="1"/>
</dbReference>
<evidence type="ECO:0000256" key="10">
    <source>
        <dbReference type="ARBA" id="ARBA00023002"/>
    </source>
</evidence>
<evidence type="ECO:0000256" key="3">
    <source>
        <dbReference type="ARBA" id="ARBA00004725"/>
    </source>
</evidence>
<evidence type="ECO:0000256" key="13">
    <source>
        <dbReference type="ARBA" id="ARBA00049578"/>
    </source>
</evidence>
<dbReference type="GO" id="GO:0006207">
    <property type="term" value="P:'de novo' pyrimidine nucleobase biosynthetic process"/>
    <property type="evidence" value="ECO:0007669"/>
    <property type="project" value="InterPro"/>
</dbReference>
<evidence type="ECO:0000256" key="9">
    <source>
        <dbReference type="ARBA" id="ARBA00022975"/>
    </source>
</evidence>
<dbReference type="PROSITE" id="PS00912">
    <property type="entry name" value="DHODEHASE_2"/>
    <property type="match status" value="1"/>
</dbReference>
<dbReference type="GO" id="GO:0006210">
    <property type="term" value="P:thymine catabolic process"/>
    <property type="evidence" value="ECO:0007669"/>
    <property type="project" value="TreeGrafter"/>
</dbReference>
<protein>
    <recommendedName>
        <fullName evidence="15">Dihydroorotate dehydrogenase</fullName>
        <shortName evidence="15">DHOD</shortName>
        <shortName evidence="15">DHODase</shortName>
        <shortName evidence="15">DHOdehase</shortName>
        <ecNumber evidence="15">1.3.-.-</ecNumber>
    </recommendedName>
</protein>
<dbReference type="GO" id="GO:0044205">
    <property type="term" value="P:'de novo' UMP biosynthetic process"/>
    <property type="evidence" value="ECO:0007669"/>
    <property type="project" value="UniProtKB-UniRule"/>
</dbReference>
<comment type="cofactor">
    <cofactor evidence="15">
        <name>FMN</name>
        <dbReference type="ChEBI" id="CHEBI:58210"/>
    </cofactor>
    <text evidence="15">Binds 1 FMN per subunit.</text>
</comment>
<feature type="binding site" evidence="15">
    <location>
        <begin position="199"/>
        <end position="200"/>
    </location>
    <ligand>
        <name>substrate</name>
    </ligand>
</feature>
<sequence length="313" mass="33368">MSNNNNRLAVKLPGLDMKNPLMPASGTFGFGDTAITKKIDLNKLGAMVIKTVTREERVGNPQPQISVINNGVLNSVGLAGPGVEVVVNEKIPQIHQQYPDLPIVASVAGGDVEEYVEVAEQLSKAPINMLEVNVSCPNIKNGGLSFGTDPNLVSEITQKIKDKVNQLPVYVKLTPNVTNVVQIAKAAEKGGADGLSMINTVLGMHIDVKTGKPSLGNVMGGLSGEAIKPIAIRMIYQVAQEVDLPIIGMGGVSNAEGVIEMFMAGASAVAIGSAHFKDEHVIEHIVETLPQLMDDLKIDSLQQLHEKVRRSFQ</sequence>